<evidence type="ECO:0000313" key="4">
    <source>
        <dbReference type="Proteomes" id="UP000197781"/>
    </source>
</evidence>
<protein>
    <submittedName>
        <fullName evidence="3">CAAX protease family protein</fullName>
    </submittedName>
</protein>
<keyword evidence="3" id="KW-0378">Hydrolase</keyword>
<dbReference type="GO" id="GO:0006508">
    <property type="term" value="P:proteolysis"/>
    <property type="evidence" value="ECO:0007669"/>
    <property type="project" value="UniProtKB-KW"/>
</dbReference>
<reference evidence="3 4" key="1">
    <citation type="submission" date="2016-11" db="EMBL/GenBank/DDBJ databases">
        <authorList>
            <person name="Jaros S."/>
            <person name="Januszkiewicz K."/>
            <person name="Wedrychowicz H."/>
        </authorList>
    </citation>
    <scope>NUCLEOTIDE SEQUENCE [LARGE SCALE GENOMIC DNA]</scope>
    <source>
        <strain evidence="3 4">NF2</strain>
    </source>
</reference>
<dbReference type="Proteomes" id="UP000197781">
    <property type="component" value="Chromosome"/>
</dbReference>
<evidence type="ECO:0000256" key="1">
    <source>
        <dbReference type="SAM" id="Phobius"/>
    </source>
</evidence>
<evidence type="ECO:0000259" key="2">
    <source>
        <dbReference type="Pfam" id="PF02517"/>
    </source>
</evidence>
<dbReference type="GO" id="GO:0080120">
    <property type="term" value="P:CAAX-box protein maturation"/>
    <property type="evidence" value="ECO:0007669"/>
    <property type="project" value="UniProtKB-ARBA"/>
</dbReference>
<dbReference type="EMBL" id="CP018145">
    <property type="protein sequence ID" value="ASJ57214.1"/>
    <property type="molecule type" value="Genomic_DNA"/>
</dbReference>
<dbReference type="RefSeq" id="WP_088910673.1">
    <property type="nucleotide sequence ID" value="NZ_CP018145.1"/>
</dbReference>
<keyword evidence="1" id="KW-1133">Transmembrane helix</keyword>
<accession>A0A220MPS9</accession>
<organism evidence="3 4">
    <name type="scientific">Brevibacillus formosus</name>
    <dbReference type="NCBI Taxonomy" id="54913"/>
    <lineage>
        <taxon>Bacteria</taxon>
        <taxon>Bacillati</taxon>
        <taxon>Bacillota</taxon>
        <taxon>Bacilli</taxon>
        <taxon>Bacillales</taxon>
        <taxon>Paenibacillaceae</taxon>
        <taxon>Brevibacillus</taxon>
    </lineage>
</organism>
<keyword evidence="3" id="KW-0645">Protease</keyword>
<dbReference type="AlphaFoldDB" id="A0A220MPS9"/>
<feature type="transmembrane region" description="Helical" evidence="1">
    <location>
        <begin position="107"/>
        <end position="126"/>
    </location>
</feature>
<name>A0A220MPS9_9BACL</name>
<gene>
    <name evidence="3" type="ORF">BP422_29130</name>
</gene>
<proteinExistence type="predicted"/>
<dbReference type="Pfam" id="PF02517">
    <property type="entry name" value="Rce1-like"/>
    <property type="match status" value="1"/>
</dbReference>
<feature type="transmembrane region" description="Helical" evidence="1">
    <location>
        <begin position="174"/>
        <end position="190"/>
    </location>
</feature>
<evidence type="ECO:0000313" key="3">
    <source>
        <dbReference type="EMBL" id="ASJ57214.1"/>
    </source>
</evidence>
<feature type="transmembrane region" description="Helical" evidence="1">
    <location>
        <begin position="29"/>
        <end position="46"/>
    </location>
</feature>
<keyword evidence="1" id="KW-0472">Membrane</keyword>
<dbReference type="KEGG" id="bfm:BP422_29130"/>
<dbReference type="InterPro" id="IPR003675">
    <property type="entry name" value="Rce1/LyrA-like_dom"/>
</dbReference>
<sequence length="220" mass="25582">MKHVLLFLGPTIMIFLGLQVMSSVPVTFLLFYGWLFAVPFVDMIVLKRNTWRDTFRQMGLGTNRSNMYHGILTGLLFFLTIIVAGYFFHSFLFDKDDLQNLLVQWDFSGNLVVWLILVLLVINPFLEEIYWRGYLFKKLEGKQTKPTMILLTSLFYSLYHFLSIIPLFSWPYNIAMILPVFLAGMIWGYMRDKSNSLMGSIVSHILADSGIMAVYLLFLK</sequence>
<feature type="transmembrane region" description="Helical" evidence="1">
    <location>
        <begin position="67"/>
        <end position="87"/>
    </location>
</feature>
<feature type="transmembrane region" description="Helical" evidence="1">
    <location>
        <begin position="147"/>
        <end position="168"/>
    </location>
</feature>
<feature type="transmembrane region" description="Helical" evidence="1">
    <location>
        <begin position="197"/>
        <end position="218"/>
    </location>
</feature>
<dbReference type="GO" id="GO:0004175">
    <property type="term" value="F:endopeptidase activity"/>
    <property type="evidence" value="ECO:0007669"/>
    <property type="project" value="UniProtKB-ARBA"/>
</dbReference>
<feature type="domain" description="CAAX prenyl protease 2/Lysostaphin resistance protein A-like" evidence="2">
    <location>
        <begin position="111"/>
        <end position="208"/>
    </location>
</feature>
<keyword evidence="1" id="KW-0812">Transmembrane</keyword>